<accession>A0ABU6H7R4</accession>
<protein>
    <submittedName>
        <fullName evidence="1">Transcriptional regulator SplA domain-containing protein</fullName>
    </submittedName>
</protein>
<evidence type="ECO:0000313" key="2">
    <source>
        <dbReference type="Proteomes" id="UP001341297"/>
    </source>
</evidence>
<organism evidence="1 2">
    <name type="scientific">Bacillus glycinifermentans</name>
    <dbReference type="NCBI Taxonomy" id="1664069"/>
    <lineage>
        <taxon>Bacteria</taxon>
        <taxon>Bacillati</taxon>
        <taxon>Bacillota</taxon>
        <taxon>Bacilli</taxon>
        <taxon>Bacillales</taxon>
        <taxon>Bacillaceae</taxon>
        <taxon>Bacillus</taxon>
    </lineage>
</organism>
<name>A0ABU6H7R4_9BACI</name>
<evidence type="ECO:0000313" key="1">
    <source>
        <dbReference type="EMBL" id="MEC0487019.1"/>
    </source>
</evidence>
<keyword evidence="2" id="KW-1185">Reference proteome</keyword>
<gene>
    <name evidence="1" type="ORF">P8828_19890</name>
</gene>
<dbReference type="RefSeq" id="WP_156183631.1">
    <property type="nucleotide sequence ID" value="NZ_CP023481.1"/>
</dbReference>
<dbReference type="Proteomes" id="UP001341297">
    <property type="component" value="Unassembled WGS sequence"/>
</dbReference>
<comment type="caution">
    <text evidence="1">The sequence shown here is derived from an EMBL/GenBank/DDBJ whole genome shotgun (WGS) entry which is preliminary data.</text>
</comment>
<reference evidence="1 2" key="1">
    <citation type="submission" date="2023-03" db="EMBL/GenBank/DDBJ databases">
        <title>Agriculturally important microbes genome sequencing.</title>
        <authorList>
            <person name="Dunlap C."/>
        </authorList>
    </citation>
    <scope>NUCLEOTIDE SEQUENCE [LARGE SCALE GENOMIC DNA]</scope>
    <source>
        <strain evidence="1 2">CBP-3203</strain>
    </source>
</reference>
<dbReference type="EMBL" id="JARRTL010000026">
    <property type="protein sequence ID" value="MEC0487019.1"/>
    <property type="molecule type" value="Genomic_DNA"/>
</dbReference>
<sequence length="51" mass="5946">MKEKADRERNVLSINEAEFVPHPKFDGEYTLLLHENYHFLSQEDIPDGSGK</sequence>
<dbReference type="InterPro" id="IPR022608">
    <property type="entry name" value="Tscrpt_reg_SplA"/>
</dbReference>
<dbReference type="Pfam" id="PF11132">
    <property type="entry name" value="SplA"/>
    <property type="match status" value="1"/>
</dbReference>
<proteinExistence type="predicted"/>